<reference evidence="2" key="1">
    <citation type="submission" date="2023-08" db="EMBL/GenBank/DDBJ databases">
        <title>Functional and genomic diversity of the sorghum phyllosphere microbiome.</title>
        <authorList>
            <person name="Shade A."/>
        </authorList>
    </citation>
    <scope>NUCLEOTIDE SEQUENCE</scope>
    <source>
        <strain evidence="2">SORGH_AS_0974</strain>
    </source>
</reference>
<keyword evidence="2" id="KW-0560">Oxidoreductase</keyword>
<dbReference type="InterPro" id="IPR023210">
    <property type="entry name" value="NADP_OxRdtase_dom"/>
</dbReference>
<dbReference type="Gene3D" id="3.20.20.100">
    <property type="entry name" value="NADP-dependent oxidoreductase domain"/>
    <property type="match status" value="1"/>
</dbReference>
<dbReference type="SUPFAM" id="SSF51430">
    <property type="entry name" value="NAD(P)-linked oxidoreductase"/>
    <property type="match status" value="1"/>
</dbReference>
<dbReference type="GO" id="GO:0047834">
    <property type="term" value="F:D-threo-aldose 1-dehydrogenase activity"/>
    <property type="evidence" value="ECO:0007669"/>
    <property type="project" value="UniProtKB-EC"/>
</dbReference>
<name>A0AAJ2BH63_9HYPH</name>
<dbReference type="InterPro" id="IPR036812">
    <property type="entry name" value="NAD(P)_OxRdtase_dom_sf"/>
</dbReference>
<feature type="domain" description="NADP-dependent oxidoreductase" evidence="1">
    <location>
        <begin position="49"/>
        <end position="350"/>
    </location>
</feature>
<dbReference type="AlphaFoldDB" id="A0AAJ2BH63"/>
<comment type="caution">
    <text evidence="2">The sequence shown here is derived from an EMBL/GenBank/DDBJ whole genome shotgun (WGS) entry which is preliminary data.</text>
</comment>
<dbReference type="PANTHER" id="PTHR42686:SF1">
    <property type="entry name" value="GH17980P-RELATED"/>
    <property type="match status" value="1"/>
</dbReference>
<dbReference type="PANTHER" id="PTHR42686">
    <property type="entry name" value="GH17980P-RELATED"/>
    <property type="match status" value="1"/>
</dbReference>
<sequence>MTGTRFEKTKADGRIVCGHLHQTTNVKVPAMKVSDKRKLPHRDVEVTIMGLGCAQMGNLYRLTPYEESKGAFDKAWDSGMRYFDTAPFYGYTRSERRLGTMVTEHDRSEYTLSTKVGRVMVPDETVGPEEDTYVAPLPFRPLYDYSYDAIMRSFEASQQRLGVLKPDILYIHDIGPYTHGDKHQHYWDQLTTGGGFKALGKLRDEGSTKAVGLGVNEWEVVRDAMEVFDIDAAMLAGRYTLLEQQSLNFMNACAEKGVGIVVAGAFNSGILAGNRKFNYKDAPAELLARVDALHDVCEEMGVSLQAAALQFPLAHPASVTVVSGARNAEQLTSNIAWFEQEIPDAFWAELHRRGLIAEGSPVPGAKG</sequence>
<dbReference type="EC" id="1.1.1.122" evidence="2"/>
<evidence type="ECO:0000313" key="2">
    <source>
        <dbReference type="EMBL" id="MDR6103713.1"/>
    </source>
</evidence>
<proteinExistence type="predicted"/>
<evidence type="ECO:0000313" key="3">
    <source>
        <dbReference type="Proteomes" id="UP001255601"/>
    </source>
</evidence>
<dbReference type="Pfam" id="PF00248">
    <property type="entry name" value="Aldo_ket_red"/>
    <property type="match status" value="1"/>
</dbReference>
<organism evidence="2 3">
    <name type="scientific">Agrobacterium larrymoorei</name>
    <dbReference type="NCBI Taxonomy" id="160699"/>
    <lineage>
        <taxon>Bacteria</taxon>
        <taxon>Pseudomonadati</taxon>
        <taxon>Pseudomonadota</taxon>
        <taxon>Alphaproteobacteria</taxon>
        <taxon>Hyphomicrobiales</taxon>
        <taxon>Rhizobiaceae</taxon>
        <taxon>Rhizobium/Agrobacterium group</taxon>
        <taxon>Agrobacterium</taxon>
    </lineage>
</organism>
<dbReference type="Proteomes" id="UP001255601">
    <property type="component" value="Unassembled WGS sequence"/>
</dbReference>
<gene>
    <name evidence="2" type="ORF">QE369_003910</name>
</gene>
<evidence type="ECO:0000259" key="1">
    <source>
        <dbReference type="Pfam" id="PF00248"/>
    </source>
</evidence>
<dbReference type="InterPro" id="IPR020471">
    <property type="entry name" value="AKR"/>
</dbReference>
<dbReference type="GO" id="GO:0005829">
    <property type="term" value="C:cytosol"/>
    <property type="evidence" value="ECO:0007669"/>
    <property type="project" value="TreeGrafter"/>
</dbReference>
<dbReference type="EMBL" id="JAVIZC010000003">
    <property type="protein sequence ID" value="MDR6103713.1"/>
    <property type="molecule type" value="Genomic_DNA"/>
</dbReference>
<accession>A0AAJ2BH63</accession>
<protein>
    <submittedName>
        <fullName evidence="2">D-threo-aldose 1-dehydrogenase</fullName>
        <ecNumber evidence="2">1.1.1.122</ecNumber>
    </submittedName>
</protein>